<keyword evidence="7" id="KW-1185">Reference proteome</keyword>
<reference evidence="6" key="3">
    <citation type="submission" date="2025-05" db="UniProtKB">
        <authorList>
            <consortium name="Ensembl"/>
        </authorList>
    </citation>
    <scope>IDENTIFICATION</scope>
</reference>
<evidence type="ECO:0000256" key="1">
    <source>
        <dbReference type="ARBA" id="ARBA00007381"/>
    </source>
</evidence>
<dbReference type="InterPro" id="IPR013126">
    <property type="entry name" value="Hsp_70_fam"/>
</dbReference>
<comment type="similarity">
    <text evidence="1">Belongs to the heat shock protein 70 family.</text>
</comment>
<proteinExistence type="inferred from homology"/>
<dbReference type="Ensembl" id="ENSTNIT00000021603.1">
    <property type="protein sequence ID" value="ENSTNIP00000021368.1"/>
    <property type="gene ID" value="ENSTNIG00000018202.1"/>
</dbReference>
<protein>
    <submittedName>
        <fullName evidence="5">Chromosome 7 SCAF15042, whole genome shotgun sequence</fullName>
    </submittedName>
</protein>
<evidence type="ECO:0000256" key="2">
    <source>
        <dbReference type="ARBA" id="ARBA00022741"/>
    </source>
</evidence>
<dbReference type="SUPFAM" id="SSF100934">
    <property type="entry name" value="Heat shock protein 70kD (HSP70), C-terminal subdomain"/>
    <property type="match status" value="2"/>
</dbReference>
<dbReference type="Gene3D" id="1.20.1270.10">
    <property type="match status" value="2"/>
</dbReference>
<dbReference type="OMA" id="IDENENW"/>
<feature type="region of interest" description="Disordered" evidence="4">
    <location>
        <begin position="1"/>
        <end position="33"/>
    </location>
</feature>
<dbReference type="PANTHER" id="PTHR45639:SF6">
    <property type="entry name" value="HEAT SHOCK 70 KDA PROTEIN 4"/>
    <property type="match status" value="1"/>
</dbReference>
<dbReference type="InterPro" id="IPR029048">
    <property type="entry name" value="HSP70_C_sf"/>
</dbReference>
<feature type="compositionally biased region" description="Polar residues" evidence="4">
    <location>
        <begin position="241"/>
        <end position="254"/>
    </location>
</feature>
<reference evidence="5" key="2">
    <citation type="submission" date="2004-02" db="EMBL/GenBank/DDBJ databases">
        <authorList>
            <consortium name="Genoscope"/>
            <consortium name="Whitehead Institute Centre for Genome Research"/>
        </authorList>
    </citation>
    <scope>NUCLEOTIDE SEQUENCE</scope>
</reference>
<accession>Q4RIS6</accession>
<keyword evidence="3" id="KW-0067">ATP-binding</keyword>
<dbReference type="GeneTree" id="ENSGT00940000156067"/>
<dbReference type="EMBL" id="CAAE01015042">
    <property type="protein sequence ID" value="CAG11706.1"/>
    <property type="molecule type" value="Genomic_DNA"/>
</dbReference>
<dbReference type="GO" id="GO:0005829">
    <property type="term" value="C:cytosol"/>
    <property type="evidence" value="ECO:0007669"/>
    <property type="project" value="TreeGrafter"/>
</dbReference>
<dbReference type="OrthoDB" id="8942870at2759"/>
<name>Q4RIS6_TETNG</name>
<dbReference type="FunFam" id="1.20.1270.10:FF:000002">
    <property type="entry name" value="Heat shock 70 kDa protein 4"/>
    <property type="match status" value="1"/>
</dbReference>
<feature type="compositionally biased region" description="Basic and acidic residues" evidence="4">
    <location>
        <begin position="260"/>
        <end position="270"/>
    </location>
</feature>
<gene>
    <name evidence="5" type="ORF">GSTENG00033760001</name>
</gene>
<organism evidence="5">
    <name type="scientific">Tetraodon nigroviridis</name>
    <name type="common">Spotted green pufferfish</name>
    <name type="synonym">Chelonodon nigroviridis</name>
    <dbReference type="NCBI Taxonomy" id="99883"/>
    <lineage>
        <taxon>Eukaryota</taxon>
        <taxon>Metazoa</taxon>
        <taxon>Chordata</taxon>
        <taxon>Craniata</taxon>
        <taxon>Vertebrata</taxon>
        <taxon>Euteleostomi</taxon>
        <taxon>Actinopterygii</taxon>
        <taxon>Neopterygii</taxon>
        <taxon>Teleostei</taxon>
        <taxon>Neoteleostei</taxon>
        <taxon>Acanthomorphata</taxon>
        <taxon>Eupercaria</taxon>
        <taxon>Tetraodontiformes</taxon>
        <taxon>Tetradontoidea</taxon>
        <taxon>Tetraodontidae</taxon>
        <taxon>Tetraodon</taxon>
    </lineage>
</organism>
<sequence length="270" mass="31109">SEDGKQEKIENGKQEKKNDQPPQAKKPKVKTKTVELPVQNNLHWQLPTDVLNMFVENEGKMIMQDKLEKERNDAKNNVEEYVYDMRDKLHGILEKFVNESDRDAFSLKLEDTETWLYEEGEDQQKQVYIDKLAELKKMGQPVLGRYMEAEDEQYNHLDELEVTQVEKQVNDAMAWMNNKMNQQNSQDLTLDPVVKVQEIQAKAKELYSACNPVVSKPKPKVELPKEEETENGPVNGHEGTENSPSNPDKTTSAGMEQETAETKLPEMDID</sequence>
<dbReference type="AlphaFoldDB" id="Q4RIS6"/>
<dbReference type="HOGENOM" id="CLU_851375_0_0_1"/>
<evidence type="ECO:0000313" key="6">
    <source>
        <dbReference type="Ensembl" id="ENSTNIP00000021368.1"/>
    </source>
</evidence>
<evidence type="ECO:0000313" key="7">
    <source>
        <dbReference type="Proteomes" id="UP000007303"/>
    </source>
</evidence>
<keyword evidence="2" id="KW-0547">Nucleotide-binding</keyword>
<feature type="region of interest" description="Disordered" evidence="4">
    <location>
        <begin position="211"/>
        <end position="270"/>
    </location>
</feature>
<dbReference type="PANTHER" id="PTHR45639">
    <property type="entry name" value="HSC70CB, ISOFORM G-RELATED"/>
    <property type="match status" value="1"/>
</dbReference>
<dbReference type="Proteomes" id="UP000007303">
    <property type="component" value="Unassembled WGS sequence"/>
</dbReference>
<evidence type="ECO:0000256" key="4">
    <source>
        <dbReference type="SAM" id="MobiDB-lite"/>
    </source>
</evidence>
<feature type="compositionally biased region" description="Basic and acidic residues" evidence="4">
    <location>
        <begin position="1"/>
        <end position="19"/>
    </location>
</feature>
<evidence type="ECO:0000256" key="3">
    <source>
        <dbReference type="ARBA" id="ARBA00022840"/>
    </source>
</evidence>
<dbReference type="Pfam" id="PF00012">
    <property type="entry name" value="HSP70"/>
    <property type="match status" value="1"/>
</dbReference>
<dbReference type="STRING" id="99883.ENSTNIP00000021368"/>
<evidence type="ECO:0000313" key="5">
    <source>
        <dbReference type="EMBL" id="CAG11706.1"/>
    </source>
</evidence>
<dbReference type="GO" id="GO:0140662">
    <property type="term" value="F:ATP-dependent protein folding chaperone"/>
    <property type="evidence" value="ECO:0007669"/>
    <property type="project" value="InterPro"/>
</dbReference>
<feature type="non-terminal residue" evidence="5">
    <location>
        <position position="1"/>
    </location>
</feature>
<dbReference type="GO" id="GO:0005524">
    <property type="term" value="F:ATP binding"/>
    <property type="evidence" value="ECO:0007669"/>
    <property type="project" value="UniProtKB-KW"/>
</dbReference>
<dbReference type="GO" id="GO:0005634">
    <property type="term" value="C:nucleus"/>
    <property type="evidence" value="ECO:0007669"/>
    <property type="project" value="TreeGrafter"/>
</dbReference>
<dbReference type="KEGG" id="tng:GSTEN00033760G001"/>
<reference evidence="5 7" key="1">
    <citation type="journal article" date="2004" name="Nature">
        <title>Genome duplication in the teleost fish Tetraodon nigroviridis reveals the early vertebrate proto-karyotype.</title>
        <authorList>
            <person name="Jaillon O."/>
            <person name="Aury J.-M."/>
            <person name="Brunet F."/>
            <person name="Petit J.-L."/>
            <person name="Stange-Thomann N."/>
            <person name="Mauceli E."/>
            <person name="Bouneau L."/>
            <person name="Fischer C."/>
            <person name="Ozouf-Costaz C."/>
            <person name="Bernot A."/>
            <person name="Nicaud S."/>
            <person name="Jaffe D."/>
            <person name="Fisher S."/>
            <person name="Lutfalla G."/>
            <person name="Dossat C."/>
            <person name="Segurens B."/>
            <person name="Dasilva C."/>
            <person name="Salanoubat M."/>
            <person name="Levy M."/>
            <person name="Boudet N."/>
            <person name="Castellano S."/>
            <person name="Anthouard V."/>
            <person name="Jubin C."/>
            <person name="Castelli V."/>
            <person name="Katinka M."/>
            <person name="Vacherie B."/>
            <person name="Biemont C."/>
            <person name="Skalli Z."/>
            <person name="Cattolico L."/>
            <person name="Poulain J."/>
            <person name="De Berardinis V."/>
            <person name="Cruaud C."/>
            <person name="Duprat S."/>
            <person name="Brottier P."/>
            <person name="Coutanceau J.-P."/>
            <person name="Gouzy J."/>
            <person name="Parra G."/>
            <person name="Lardier G."/>
            <person name="Chapple C."/>
            <person name="McKernan K.J."/>
            <person name="McEwan P."/>
            <person name="Bosak S."/>
            <person name="Kellis M."/>
            <person name="Volff J.-N."/>
            <person name="Guigo R."/>
            <person name="Zody M.C."/>
            <person name="Mesirov J."/>
            <person name="Lindblad-Toh K."/>
            <person name="Birren B."/>
            <person name="Nusbaum C."/>
            <person name="Kahn D."/>
            <person name="Robinson-Rechavi M."/>
            <person name="Laudet V."/>
            <person name="Schachter V."/>
            <person name="Quetier F."/>
            <person name="Saurin W."/>
            <person name="Scarpelli C."/>
            <person name="Wincker P."/>
            <person name="Lander E.S."/>
            <person name="Weissenbach J."/>
            <person name="Roest Crollius H."/>
        </authorList>
    </citation>
    <scope>NUCLEOTIDE SEQUENCE [LARGE SCALE GENOMIC DNA]</scope>
</reference>